<dbReference type="Gene3D" id="3.10.290.10">
    <property type="entry name" value="RNA-binding S4 domain"/>
    <property type="match status" value="1"/>
</dbReference>
<organism evidence="7 8">
    <name type="scientific">Anaeromicrobium sediminis</name>
    <dbReference type="NCBI Taxonomy" id="1478221"/>
    <lineage>
        <taxon>Bacteria</taxon>
        <taxon>Bacillati</taxon>
        <taxon>Bacillota</taxon>
        <taxon>Clostridia</taxon>
        <taxon>Peptostreptococcales</taxon>
        <taxon>Thermotaleaceae</taxon>
        <taxon>Anaeromicrobium</taxon>
    </lineage>
</organism>
<evidence type="ECO:0000313" key="7">
    <source>
        <dbReference type="EMBL" id="PAB57634.1"/>
    </source>
</evidence>
<keyword evidence="3 5" id="KW-0694">RNA-binding</keyword>
<evidence type="ECO:0000259" key="6">
    <source>
        <dbReference type="SMART" id="SM00363"/>
    </source>
</evidence>
<evidence type="ECO:0000256" key="5">
    <source>
        <dbReference type="HAMAP-Rule" id="MF_00871"/>
    </source>
</evidence>
<dbReference type="InterPro" id="IPR002942">
    <property type="entry name" value="S4_RNA-bd"/>
</dbReference>
<dbReference type="GO" id="GO:0043023">
    <property type="term" value="F:ribosomal large subunit binding"/>
    <property type="evidence" value="ECO:0007669"/>
    <property type="project" value="UniProtKB-UniRule"/>
</dbReference>
<dbReference type="RefSeq" id="WP_095135202.1">
    <property type="nucleotide sequence ID" value="NZ_NIBG01000024.1"/>
</dbReference>
<dbReference type="SUPFAM" id="SSF55174">
    <property type="entry name" value="Alpha-L RNA-binding motif"/>
    <property type="match status" value="1"/>
</dbReference>
<comment type="caution">
    <text evidence="7">The sequence shown here is derived from an EMBL/GenBank/DDBJ whole genome shotgun (WGS) entry which is preliminary data.</text>
</comment>
<keyword evidence="1 5" id="KW-0820">tRNA-binding</keyword>
<gene>
    <name evidence="5" type="primary">rqcP</name>
    <name evidence="7" type="ORF">CCE28_18400</name>
</gene>
<keyword evidence="4 5" id="KW-0648">Protein biosynthesis</keyword>
<evidence type="ECO:0000313" key="8">
    <source>
        <dbReference type="Proteomes" id="UP000216024"/>
    </source>
</evidence>
<comment type="subunit">
    <text evidence="5">Associates with stalled 50S ribosomal subunits. Binds to RqcH, 23S rRNA and the P-site tRNA. Does not require RqcH for association with 50S subunits.</text>
</comment>
<dbReference type="HAMAP" id="MF_00871">
    <property type="entry name" value="RqcP"/>
    <property type="match status" value="1"/>
</dbReference>
<proteinExistence type="inferred from homology"/>
<comment type="similarity">
    <text evidence="5">Belongs to the RqcP family.</text>
</comment>
<dbReference type="GO" id="GO:0019843">
    <property type="term" value="F:rRNA binding"/>
    <property type="evidence" value="ECO:0007669"/>
    <property type="project" value="UniProtKB-UniRule"/>
</dbReference>
<dbReference type="PIRSF" id="PIRSF038881">
    <property type="entry name" value="RNAbp_HP1423"/>
    <property type="match status" value="1"/>
</dbReference>
<dbReference type="GO" id="GO:0000049">
    <property type="term" value="F:tRNA binding"/>
    <property type="evidence" value="ECO:0007669"/>
    <property type="project" value="UniProtKB-UniRule"/>
</dbReference>
<evidence type="ECO:0000256" key="2">
    <source>
        <dbReference type="ARBA" id="ARBA00022730"/>
    </source>
</evidence>
<protein>
    <recommendedName>
        <fullName evidence="5">RQC P-site tRNA stabilizing factor</fullName>
        <shortName evidence="5">RqcP</shortName>
    </recommendedName>
    <alternativeName>
        <fullName evidence="5">Ribosome-associated protein quality control protein P</fullName>
    </alternativeName>
</protein>
<comment type="function">
    <text evidence="5">Key component of the ribosome quality control system (RQC), a ribosome-associated complex that mediates the extraction of incompletely synthesized nascent chains from stalled ribosomes and their subsequent degradation. RqcH recruits Ala-charged tRNA, and with RqcP directs the elongation of stalled nascent chains on 50S ribosomal subunits, leading to non-templated C-terminal alanine extensions (Ala tail). The Ala tail promotes nascent chain degradation. RqcP is associated with the translocation-like movement of the peptidyl-tRNA from the A-site into the P-site.</text>
</comment>
<reference evidence="7 8" key="1">
    <citation type="submission" date="2017-06" db="EMBL/GenBank/DDBJ databases">
        <title>Draft genome sequence of anaerobic fermentative bacterium Anaeromicrobium sediminis DY2726D isolated from West Pacific Ocean sediments.</title>
        <authorList>
            <person name="Zeng X."/>
        </authorList>
    </citation>
    <scope>NUCLEOTIDE SEQUENCE [LARGE SCALE GENOMIC DNA]</scope>
    <source>
        <strain evidence="7 8">DY2726D</strain>
    </source>
</reference>
<accession>A0A267MDG0</accession>
<sequence length="80" mass="9278">MRLDKFLKNSRLIKRRTVAKEACEQGRVKINDKLAKPSSEVNINDNISITYGERESVIKVLELLEHVTKETSKTMYEVIK</sequence>
<dbReference type="OrthoDB" id="9805210at2"/>
<feature type="domain" description="RNA-binding S4" evidence="6">
    <location>
        <begin position="1"/>
        <end position="62"/>
    </location>
</feature>
<dbReference type="PROSITE" id="PS50889">
    <property type="entry name" value="S4"/>
    <property type="match status" value="1"/>
</dbReference>
<evidence type="ECO:0000256" key="3">
    <source>
        <dbReference type="ARBA" id="ARBA00022884"/>
    </source>
</evidence>
<keyword evidence="8" id="KW-1185">Reference proteome</keyword>
<dbReference type="EMBL" id="NIBG01000024">
    <property type="protein sequence ID" value="PAB57634.1"/>
    <property type="molecule type" value="Genomic_DNA"/>
</dbReference>
<dbReference type="AlphaFoldDB" id="A0A267MDG0"/>
<dbReference type="Pfam" id="PF01479">
    <property type="entry name" value="S4"/>
    <property type="match status" value="1"/>
</dbReference>
<evidence type="ECO:0000256" key="1">
    <source>
        <dbReference type="ARBA" id="ARBA00022555"/>
    </source>
</evidence>
<evidence type="ECO:0000256" key="4">
    <source>
        <dbReference type="ARBA" id="ARBA00022917"/>
    </source>
</evidence>
<dbReference type="InterPro" id="IPR025490">
    <property type="entry name" value="RqcP"/>
</dbReference>
<dbReference type="Proteomes" id="UP000216024">
    <property type="component" value="Unassembled WGS sequence"/>
</dbReference>
<name>A0A267MDG0_9FIRM</name>
<dbReference type="CDD" id="cd00165">
    <property type="entry name" value="S4"/>
    <property type="match status" value="1"/>
</dbReference>
<dbReference type="InterPro" id="IPR036986">
    <property type="entry name" value="S4_RNA-bd_sf"/>
</dbReference>
<dbReference type="SMART" id="SM00363">
    <property type="entry name" value="S4"/>
    <property type="match status" value="1"/>
</dbReference>
<keyword evidence="2 5" id="KW-0699">rRNA-binding</keyword>
<dbReference type="GO" id="GO:0072344">
    <property type="term" value="P:rescue of stalled ribosome"/>
    <property type="evidence" value="ECO:0007669"/>
    <property type="project" value="UniProtKB-UniRule"/>
</dbReference>